<evidence type="ECO:0000313" key="8">
    <source>
        <dbReference type="Proteomes" id="UP000292082"/>
    </source>
</evidence>
<evidence type="ECO:0000256" key="2">
    <source>
        <dbReference type="ARBA" id="ARBA00022692"/>
    </source>
</evidence>
<dbReference type="AlphaFoldDB" id="A0A4Q9PMQ6"/>
<evidence type="ECO:0000256" key="4">
    <source>
        <dbReference type="ARBA" id="ARBA00023136"/>
    </source>
</evidence>
<dbReference type="InterPro" id="IPR051694">
    <property type="entry name" value="Immunoregulatory_rcpt-like"/>
</dbReference>
<feature type="compositionally biased region" description="Low complexity" evidence="5">
    <location>
        <begin position="146"/>
        <end position="172"/>
    </location>
</feature>
<comment type="subcellular location">
    <subcellularLocation>
        <location evidence="1">Membrane</location>
        <topology evidence="1">Single-pass membrane protein</topology>
    </subcellularLocation>
</comment>
<sequence>MNWAFVDDADPRIQYSSGWQAFVNGSEFDGTKHGAAEAGLTATLNFTGTQVVVVGSLGSVDVHGVPTTLYTIDSAEAGLYTAPIIQPGGFALNVTFFQSKVLPPGDHTLTITNVNGTKPNVFWLDYIEYLPSTTLSTSFVATSVSQPTVSSSSPTAIDTTSPTETSTVSSSTMPASRKSRSNVGPIVGGVVGSVVLVLSVIVLLWYLRRRQKSTSDAHGIRPFGSWRSARNKDPVTRPRSPSKQMVAGGLSDPLLASAPSLKAVGSAIPTSVDFPPSLLSTASISAPVQAAVPVPVPTGQRESGELANPSSGGLILDGETEPSVLVQSVDSGLRLTRGTSVLPPPYTAE</sequence>
<evidence type="ECO:0000313" key="7">
    <source>
        <dbReference type="EMBL" id="TBU55539.1"/>
    </source>
</evidence>
<evidence type="ECO:0000256" key="5">
    <source>
        <dbReference type="SAM" id="MobiDB-lite"/>
    </source>
</evidence>
<name>A0A4Q9PMQ6_9APHY</name>
<feature type="region of interest" description="Disordered" evidence="5">
    <location>
        <begin position="297"/>
        <end position="321"/>
    </location>
</feature>
<reference evidence="7 8" key="1">
    <citation type="submission" date="2019-01" db="EMBL/GenBank/DDBJ databases">
        <title>Draft genome sequences of three monokaryotic isolates of the white-rot basidiomycete fungus Dichomitus squalens.</title>
        <authorList>
            <consortium name="DOE Joint Genome Institute"/>
            <person name="Lopez S.C."/>
            <person name="Andreopoulos B."/>
            <person name="Pangilinan J."/>
            <person name="Lipzen A."/>
            <person name="Riley R."/>
            <person name="Ahrendt S."/>
            <person name="Ng V."/>
            <person name="Barry K."/>
            <person name="Daum C."/>
            <person name="Grigoriev I.V."/>
            <person name="Hilden K.S."/>
            <person name="Makela M.R."/>
            <person name="de Vries R.P."/>
        </authorList>
    </citation>
    <scope>NUCLEOTIDE SEQUENCE [LARGE SCALE GENOMIC DNA]</scope>
    <source>
        <strain evidence="7 8">CBS 464.89</strain>
    </source>
</reference>
<protein>
    <recommendedName>
        <fullName evidence="9">Transmembrane protein</fullName>
    </recommendedName>
</protein>
<feature type="transmembrane region" description="Helical" evidence="6">
    <location>
        <begin position="186"/>
        <end position="207"/>
    </location>
</feature>
<evidence type="ECO:0000256" key="1">
    <source>
        <dbReference type="ARBA" id="ARBA00004167"/>
    </source>
</evidence>
<feature type="region of interest" description="Disordered" evidence="5">
    <location>
        <begin position="146"/>
        <end position="182"/>
    </location>
</feature>
<keyword evidence="8" id="KW-1185">Reference proteome</keyword>
<dbReference type="EMBL" id="ML145167">
    <property type="protein sequence ID" value="TBU55539.1"/>
    <property type="molecule type" value="Genomic_DNA"/>
</dbReference>
<organism evidence="7 8">
    <name type="scientific">Dichomitus squalens</name>
    <dbReference type="NCBI Taxonomy" id="114155"/>
    <lineage>
        <taxon>Eukaryota</taxon>
        <taxon>Fungi</taxon>
        <taxon>Dikarya</taxon>
        <taxon>Basidiomycota</taxon>
        <taxon>Agaricomycotina</taxon>
        <taxon>Agaricomycetes</taxon>
        <taxon>Polyporales</taxon>
        <taxon>Polyporaceae</taxon>
        <taxon>Dichomitus</taxon>
    </lineage>
</organism>
<dbReference type="PANTHER" id="PTHR15549">
    <property type="entry name" value="PAIRED IMMUNOGLOBULIN-LIKE TYPE 2 RECEPTOR"/>
    <property type="match status" value="1"/>
</dbReference>
<dbReference type="Proteomes" id="UP000292082">
    <property type="component" value="Unassembled WGS sequence"/>
</dbReference>
<dbReference type="PANTHER" id="PTHR15549:SF30">
    <property type="entry name" value="MID2 DOMAIN-CONTAINING PROTEIN"/>
    <property type="match status" value="1"/>
</dbReference>
<keyword evidence="3 6" id="KW-1133">Transmembrane helix</keyword>
<evidence type="ECO:0000256" key="3">
    <source>
        <dbReference type="ARBA" id="ARBA00022989"/>
    </source>
</evidence>
<gene>
    <name evidence="7" type="ORF">BD310DRAFT_684153</name>
</gene>
<feature type="region of interest" description="Disordered" evidence="5">
    <location>
        <begin position="216"/>
        <end position="251"/>
    </location>
</feature>
<accession>A0A4Q9PMQ6</accession>
<evidence type="ECO:0008006" key="9">
    <source>
        <dbReference type="Google" id="ProtNLM"/>
    </source>
</evidence>
<dbReference type="Gene3D" id="2.60.120.260">
    <property type="entry name" value="Galactose-binding domain-like"/>
    <property type="match status" value="1"/>
</dbReference>
<keyword evidence="2 6" id="KW-0812">Transmembrane</keyword>
<evidence type="ECO:0000256" key="6">
    <source>
        <dbReference type="SAM" id="Phobius"/>
    </source>
</evidence>
<dbReference type="GO" id="GO:0071944">
    <property type="term" value="C:cell periphery"/>
    <property type="evidence" value="ECO:0007669"/>
    <property type="project" value="UniProtKB-ARBA"/>
</dbReference>
<dbReference type="GO" id="GO:0016020">
    <property type="term" value="C:membrane"/>
    <property type="evidence" value="ECO:0007669"/>
    <property type="project" value="UniProtKB-SubCell"/>
</dbReference>
<keyword evidence="4 6" id="KW-0472">Membrane</keyword>
<proteinExistence type="predicted"/>